<accession>A0A9W9MGQ9</accession>
<reference evidence="2" key="1">
    <citation type="submission" date="2022-11" db="EMBL/GenBank/DDBJ databases">
        <authorList>
            <person name="Petersen C."/>
        </authorList>
    </citation>
    <scope>NUCLEOTIDE SEQUENCE</scope>
    <source>
        <strain evidence="2">IBT 20477</strain>
    </source>
</reference>
<dbReference type="Gene3D" id="3.30.110.90">
    <property type="entry name" value="Amidohydrolase"/>
    <property type="match status" value="1"/>
</dbReference>
<dbReference type="Proteomes" id="UP001150942">
    <property type="component" value="Unassembled WGS sequence"/>
</dbReference>
<dbReference type="OrthoDB" id="5595695at2759"/>
<dbReference type="InterPro" id="IPR011059">
    <property type="entry name" value="Metal-dep_hydrolase_composite"/>
</dbReference>
<evidence type="ECO:0000313" key="3">
    <source>
        <dbReference type="Proteomes" id="UP001150942"/>
    </source>
</evidence>
<dbReference type="GO" id="GO:0016810">
    <property type="term" value="F:hydrolase activity, acting on carbon-nitrogen (but not peptide) bonds"/>
    <property type="evidence" value="ECO:0007669"/>
    <property type="project" value="InterPro"/>
</dbReference>
<sequence>MMPTLISNVRVFCGESVLHKSGHVLVENGRIKAVTGENKPSDLPDNVIQIDGSGCTLLPGLIDAHVHVHQDVAYMERAVRCGVTTVIDLHNEPEWFQEMRQIATERNDVSDIKGAGYAATIKDGWPSTMIKMVANNKTAADRTSKWPNVMDISSAHQFVADNVALGASYIKLMQESGELFNLNFPSRPIPSPTLEVQKALVQAAHNRDILVIAHAISRAATLKVLEAGVDGLAHICAESYSQELVNSIKAKNVFVVPTLVVLASSSGEEQDSREKFAQSLQTGEQQHMCGCLKILRDPLSVQNAVETLKGLKAAGVDIVCGTDSSNELIGTSAGISLHHELWLYVNRCGFTPIDALRSATSVSAKRLKLSDRGHIKEGLNADLLLVRGDPTQAIECLSNIKAVWRNGELVVQE</sequence>
<organism evidence="2 3">
    <name type="scientific">Penicillium cf. viridicatum</name>
    <dbReference type="NCBI Taxonomy" id="2972119"/>
    <lineage>
        <taxon>Eukaryota</taxon>
        <taxon>Fungi</taxon>
        <taxon>Dikarya</taxon>
        <taxon>Ascomycota</taxon>
        <taxon>Pezizomycotina</taxon>
        <taxon>Eurotiomycetes</taxon>
        <taxon>Eurotiomycetidae</taxon>
        <taxon>Eurotiales</taxon>
        <taxon>Aspergillaceae</taxon>
        <taxon>Penicillium</taxon>
    </lineage>
</organism>
<gene>
    <name evidence="2" type="ORF">N7449_005818</name>
</gene>
<dbReference type="InterPro" id="IPR032466">
    <property type="entry name" value="Metal_Hydrolase"/>
</dbReference>
<feature type="domain" description="Amidohydrolase-related" evidence="1">
    <location>
        <begin position="56"/>
        <end position="410"/>
    </location>
</feature>
<dbReference type="InterPro" id="IPR051781">
    <property type="entry name" value="Metallo-dep_Hydrolase"/>
</dbReference>
<name>A0A9W9MGQ9_9EURO</name>
<proteinExistence type="predicted"/>
<dbReference type="EMBL" id="JAPQKQ010000004">
    <property type="protein sequence ID" value="KAJ5201015.1"/>
    <property type="molecule type" value="Genomic_DNA"/>
</dbReference>
<dbReference type="SUPFAM" id="SSF51556">
    <property type="entry name" value="Metallo-dependent hydrolases"/>
    <property type="match status" value="1"/>
</dbReference>
<evidence type="ECO:0000313" key="2">
    <source>
        <dbReference type="EMBL" id="KAJ5201015.1"/>
    </source>
</evidence>
<dbReference type="AlphaFoldDB" id="A0A9W9MGQ9"/>
<dbReference type="Gene3D" id="3.40.50.10910">
    <property type="entry name" value="Amidohydrolase"/>
    <property type="match status" value="1"/>
</dbReference>
<dbReference type="Gene3D" id="1.20.58.520">
    <property type="entry name" value="Amidohydrolase"/>
    <property type="match status" value="1"/>
</dbReference>
<keyword evidence="3" id="KW-1185">Reference proteome</keyword>
<dbReference type="InterPro" id="IPR006680">
    <property type="entry name" value="Amidohydro-rel"/>
</dbReference>
<dbReference type="Pfam" id="PF01979">
    <property type="entry name" value="Amidohydro_1"/>
    <property type="match status" value="1"/>
</dbReference>
<dbReference type="SUPFAM" id="SSF51338">
    <property type="entry name" value="Composite domain of metallo-dependent hydrolases"/>
    <property type="match status" value="2"/>
</dbReference>
<reference evidence="2" key="2">
    <citation type="journal article" date="2023" name="IMA Fungus">
        <title>Comparative genomic study of the Penicillium genus elucidates a diverse pangenome and 15 lateral gene transfer events.</title>
        <authorList>
            <person name="Petersen C."/>
            <person name="Sorensen T."/>
            <person name="Nielsen M.R."/>
            <person name="Sondergaard T.E."/>
            <person name="Sorensen J.L."/>
            <person name="Fitzpatrick D.A."/>
            <person name="Frisvad J.C."/>
            <person name="Nielsen K.L."/>
        </authorList>
    </citation>
    <scope>NUCLEOTIDE SEQUENCE</scope>
    <source>
        <strain evidence="2">IBT 20477</strain>
    </source>
</reference>
<evidence type="ECO:0000259" key="1">
    <source>
        <dbReference type="Pfam" id="PF01979"/>
    </source>
</evidence>
<comment type="caution">
    <text evidence="2">The sequence shown here is derived from an EMBL/GenBank/DDBJ whole genome shotgun (WGS) entry which is preliminary data.</text>
</comment>
<dbReference type="PANTHER" id="PTHR43135">
    <property type="entry name" value="ALPHA-D-RIBOSE 1-METHYLPHOSPHONATE 5-TRIPHOSPHATE DIPHOSPHATASE"/>
    <property type="match status" value="1"/>
</dbReference>
<protein>
    <recommendedName>
        <fullName evidence="1">Amidohydrolase-related domain-containing protein</fullName>
    </recommendedName>
</protein>
<dbReference type="Gene3D" id="2.30.40.10">
    <property type="entry name" value="Urease, subunit C, domain 1"/>
    <property type="match status" value="1"/>
</dbReference>
<dbReference type="PANTHER" id="PTHR43135:SF3">
    <property type="entry name" value="ALPHA-D-RIBOSE 1-METHYLPHOSPHONATE 5-TRIPHOSPHATE DIPHOSPHATASE"/>
    <property type="match status" value="1"/>
</dbReference>